<dbReference type="RefSeq" id="WP_102483360.1">
    <property type="nucleotide sequence ID" value="NZ_MCSW01000222.1"/>
</dbReference>
<evidence type="ECO:0000313" key="1">
    <source>
        <dbReference type="EMBL" id="PMF17422.1"/>
    </source>
</evidence>
<dbReference type="SUPFAM" id="SSF158668">
    <property type="entry name" value="MtlR-like"/>
    <property type="match status" value="1"/>
</dbReference>
<dbReference type="EMBL" id="MCSW01000222">
    <property type="protein sequence ID" value="PMF17422.1"/>
    <property type="molecule type" value="Genomic_DNA"/>
</dbReference>
<name>A0A2N7C8N7_VIBSP</name>
<reference evidence="2" key="1">
    <citation type="submission" date="2016-07" db="EMBL/GenBank/DDBJ databases">
        <title>Nontailed viruses are major unrecognized killers of bacteria in the ocean.</title>
        <authorList>
            <person name="Kauffman K."/>
            <person name="Hussain F."/>
            <person name="Yang J."/>
            <person name="Arevalo P."/>
            <person name="Brown J."/>
            <person name="Cutler M."/>
            <person name="Kelly L."/>
            <person name="Polz M.F."/>
        </authorList>
    </citation>
    <scope>NUCLEOTIDE SEQUENCE [LARGE SCALE GENOMIC DNA]</scope>
    <source>
        <strain evidence="2">10N.286.54.F3</strain>
    </source>
</reference>
<evidence type="ECO:0008006" key="3">
    <source>
        <dbReference type="Google" id="ProtNLM"/>
    </source>
</evidence>
<dbReference type="AlphaFoldDB" id="A0A2N7C8N7"/>
<comment type="caution">
    <text evidence="1">The sequence shown here is derived from an EMBL/GenBank/DDBJ whole genome shotgun (WGS) entry which is preliminary data.</text>
</comment>
<accession>A0A2N7C8N7</accession>
<organism evidence="1 2">
    <name type="scientific">Vibrio splendidus</name>
    <dbReference type="NCBI Taxonomy" id="29497"/>
    <lineage>
        <taxon>Bacteria</taxon>
        <taxon>Pseudomonadati</taxon>
        <taxon>Pseudomonadota</taxon>
        <taxon>Gammaproteobacteria</taxon>
        <taxon>Vibrionales</taxon>
        <taxon>Vibrionaceae</taxon>
        <taxon>Vibrio</taxon>
    </lineage>
</organism>
<proteinExistence type="predicted"/>
<dbReference type="Proteomes" id="UP000235405">
    <property type="component" value="Unassembled WGS sequence"/>
</dbReference>
<dbReference type="InterPro" id="IPR038026">
    <property type="entry name" value="MtlR-like_sf"/>
</dbReference>
<sequence>MKSVNVSSILLQESDLGKVIHTQIQIEHLINDYLASALEYPEHLKPIGLDYSGKVQLALALGLSSELKKPLGVLGKIRNDFAHNLDTKIDTSYMNNFYDSFPAERKEEFMKVARETNQSWIVESVPWKKVKPEQKFQLLCITLYYWCKFHVESLQQEQKMNKLGRLALKQLDASSK</sequence>
<gene>
    <name evidence="1" type="ORF">BCV19_01985</name>
</gene>
<protein>
    <recommendedName>
        <fullName evidence="3">DUF4145 domain-containing protein</fullName>
    </recommendedName>
</protein>
<evidence type="ECO:0000313" key="2">
    <source>
        <dbReference type="Proteomes" id="UP000235405"/>
    </source>
</evidence>